<dbReference type="PANTHER" id="PTHR33362:SF5">
    <property type="entry name" value="C4-DICARBOXYLATE TRAP TRANSPORTER LARGE PERMEASE PROTEIN DCTM"/>
    <property type="match status" value="1"/>
</dbReference>
<evidence type="ECO:0000259" key="8">
    <source>
        <dbReference type="Pfam" id="PF06808"/>
    </source>
</evidence>
<evidence type="ECO:0000256" key="6">
    <source>
        <dbReference type="ARBA" id="ARBA00023136"/>
    </source>
</evidence>
<feature type="transmembrane region" description="Helical" evidence="7">
    <location>
        <begin position="99"/>
        <end position="120"/>
    </location>
</feature>
<dbReference type="InterPro" id="IPR010656">
    <property type="entry name" value="DctM"/>
</dbReference>
<evidence type="ECO:0000256" key="7">
    <source>
        <dbReference type="SAM" id="Phobius"/>
    </source>
</evidence>
<feature type="transmembrane region" description="Helical" evidence="7">
    <location>
        <begin position="177"/>
        <end position="199"/>
    </location>
</feature>
<dbReference type="AlphaFoldDB" id="A0A8J8GEZ3"/>
<dbReference type="PIRSF" id="PIRSF006066">
    <property type="entry name" value="HI0050"/>
    <property type="match status" value="1"/>
</dbReference>
<feature type="transmembrane region" description="Helical" evidence="7">
    <location>
        <begin position="363"/>
        <end position="384"/>
    </location>
</feature>
<keyword evidence="6 7" id="KW-0472">Membrane</keyword>
<feature type="transmembrane region" description="Helical" evidence="7">
    <location>
        <begin position="321"/>
        <end position="351"/>
    </location>
</feature>
<keyword evidence="2" id="KW-1003">Cell membrane</keyword>
<proteinExistence type="predicted"/>
<feature type="domain" description="TRAP C4-dicarboxylate transport system permease DctM subunit" evidence="8">
    <location>
        <begin position="12"/>
        <end position="424"/>
    </location>
</feature>
<feature type="transmembrane region" description="Helical" evidence="7">
    <location>
        <begin position="225"/>
        <end position="243"/>
    </location>
</feature>
<dbReference type="GO" id="GO:0005886">
    <property type="term" value="C:plasma membrane"/>
    <property type="evidence" value="ECO:0007669"/>
    <property type="project" value="UniProtKB-SubCell"/>
</dbReference>
<evidence type="ECO:0000256" key="4">
    <source>
        <dbReference type="ARBA" id="ARBA00022692"/>
    </source>
</evidence>
<evidence type="ECO:0000256" key="2">
    <source>
        <dbReference type="ARBA" id="ARBA00022475"/>
    </source>
</evidence>
<dbReference type="NCBIfam" id="TIGR00786">
    <property type="entry name" value="dctM"/>
    <property type="match status" value="1"/>
</dbReference>
<feature type="transmembrane region" description="Helical" evidence="7">
    <location>
        <begin position="60"/>
        <end position="79"/>
    </location>
</feature>
<keyword evidence="5 7" id="KW-1133">Transmembrane helix</keyword>
<name>A0A8J8GEZ3_9BACI</name>
<accession>A0A8J8GEZ3</accession>
<feature type="transmembrane region" description="Helical" evidence="7">
    <location>
        <begin position="6"/>
        <end position="39"/>
    </location>
</feature>
<dbReference type="PANTHER" id="PTHR33362">
    <property type="entry name" value="SIALIC ACID TRAP TRANSPORTER PERMEASE PROTEIN SIAT-RELATED"/>
    <property type="match status" value="1"/>
</dbReference>
<feature type="transmembrane region" description="Helical" evidence="7">
    <location>
        <begin position="404"/>
        <end position="429"/>
    </location>
</feature>
<dbReference type="Proteomes" id="UP000625804">
    <property type="component" value="Unassembled WGS sequence"/>
</dbReference>
<feature type="transmembrane region" description="Helical" evidence="7">
    <location>
        <begin position="249"/>
        <end position="267"/>
    </location>
</feature>
<evidence type="ECO:0000313" key="10">
    <source>
        <dbReference type="Proteomes" id="UP000625804"/>
    </source>
</evidence>
<dbReference type="InterPro" id="IPR004681">
    <property type="entry name" value="TRAP_DctM"/>
</dbReference>
<dbReference type="Pfam" id="PF06808">
    <property type="entry name" value="DctM"/>
    <property type="match status" value="1"/>
</dbReference>
<evidence type="ECO:0000313" key="9">
    <source>
        <dbReference type="EMBL" id="NSL50593.1"/>
    </source>
</evidence>
<keyword evidence="4 7" id="KW-0812">Transmembrane</keyword>
<feature type="transmembrane region" description="Helical" evidence="7">
    <location>
        <begin position="279"/>
        <end position="301"/>
    </location>
</feature>
<dbReference type="GO" id="GO:0022857">
    <property type="term" value="F:transmembrane transporter activity"/>
    <property type="evidence" value="ECO:0007669"/>
    <property type="project" value="TreeGrafter"/>
</dbReference>
<feature type="transmembrane region" description="Helical" evidence="7">
    <location>
        <begin position="141"/>
        <end position="165"/>
    </location>
</feature>
<dbReference type="RefSeq" id="WP_173729792.1">
    <property type="nucleotide sequence ID" value="NZ_JABTTE010000002.1"/>
</dbReference>
<evidence type="ECO:0000256" key="5">
    <source>
        <dbReference type="ARBA" id="ARBA00022989"/>
    </source>
</evidence>
<protein>
    <submittedName>
        <fullName evidence="9">TRAP transporter large permease</fullName>
    </submittedName>
</protein>
<organism evidence="9 10">
    <name type="scientific">Calidifontibacillus erzurumensis</name>
    <dbReference type="NCBI Taxonomy" id="2741433"/>
    <lineage>
        <taxon>Bacteria</taxon>
        <taxon>Bacillati</taxon>
        <taxon>Bacillota</taxon>
        <taxon>Bacilli</taxon>
        <taxon>Bacillales</taxon>
        <taxon>Bacillaceae</taxon>
        <taxon>Calidifontibacillus/Schinkia group</taxon>
        <taxon>Calidifontibacillus</taxon>
    </lineage>
</organism>
<reference evidence="9" key="1">
    <citation type="submission" date="2020-06" db="EMBL/GenBank/DDBJ databases">
        <title>A novel thermopfilic bacterium from Erzurum, Turkey.</title>
        <authorList>
            <person name="Adiguzel A."/>
            <person name="Ay H."/>
            <person name="Baltaci M.O."/>
        </authorList>
    </citation>
    <scope>NUCLEOTIDE SEQUENCE</scope>
    <source>
        <strain evidence="9">P2</strain>
    </source>
</reference>
<keyword evidence="10" id="KW-1185">Reference proteome</keyword>
<keyword evidence="3" id="KW-0997">Cell inner membrane</keyword>
<gene>
    <name evidence="9" type="ORF">HR057_02305</name>
</gene>
<sequence>MSPEMIGVLGIAALIVLFMLRIPVGISLLMVGLVGTALIRGLDIAIIQSGRTAFDTASSYTLSVIPLFILMGMILSYSGLGGDLYKAVDSWMGHLKGGLAMATIGTSAIFSSISGSLNATTMTVGKITLPEMEKYNYKPKLSTACVAAGGTLGVLIPPSVVLVLYGILTREPIGKLLIAGIIPGIVQIILFFLTIYILVRRDPSLAPVREEKASFGVKVRSLLKIWPFFCIFGISIGGIYLGVFTPTEAAAIGASSALLFALITRKVDFNKLKISFNETVRLTAYIFLILIGATLFSQFLTVSRIPVTITSYVGTLDLNPYLILIFILFSLFLLGCFIDGLSILVLTLPIIYPIVTDLGFNGIWFGVIMVIITNIGALTPPLGVSVYDVKGVAPHVPIETIFKGIIPMLLAMIACIVVLVIFPDLVTVLPNLMK</sequence>
<comment type="caution">
    <text evidence="9">The sequence shown here is derived from an EMBL/GenBank/DDBJ whole genome shotgun (WGS) entry which is preliminary data.</text>
</comment>
<comment type="subcellular location">
    <subcellularLocation>
        <location evidence="1">Cell inner membrane</location>
        <topology evidence="1">Multi-pass membrane protein</topology>
    </subcellularLocation>
</comment>
<dbReference type="EMBL" id="JABTTE010000002">
    <property type="protein sequence ID" value="NSL50593.1"/>
    <property type="molecule type" value="Genomic_DNA"/>
</dbReference>
<evidence type="ECO:0000256" key="1">
    <source>
        <dbReference type="ARBA" id="ARBA00004429"/>
    </source>
</evidence>
<evidence type="ECO:0000256" key="3">
    <source>
        <dbReference type="ARBA" id="ARBA00022519"/>
    </source>
</evidence>